<dbReference type="InterPro" id="IPR050171">
    <property type="entry name" value="MFS_Transporters"/>
</dbReference>
<feature type="transmembrane region" description="Helical" evidence="7">
    <location>
        <begin position="72"/>
        <end position="92"/>
    </location>
</feature>
<evidence type="ECO:0000256" key="6">
    <source>
        <dbReference type="ARBA" id="ARBA00023136"/>
    </source>
</evidence>
<keyword evidence="6 7" id="KW-0472">Membrane</keyword>
<dbReference type="PANTHER" id="PTHR23517">
    <property type="entry name" value="RESISTANCE PROTEIN MDTM, PUTATIVE-RELATED-RELATED"/>
    <property type="match status" value="1"/>
</dbReference>
<evidence type="ECO:0000313" key="9">
    <source>
        <dbReference type="EMBL" id="EQD39842.1"/>
    </source>
</evidence>
<evidence type="ECO:0000256" key="5">
    <source>
        <dbReference type="ARBA" id="ARBA00022989"/>
    </source>
</evidence>
<dbReference type="GO" id="GO:0005886">
    <property type="term" value="C:plasma membrane"/>
    <property type="evidence" value="ECO:0007669"/>
    <property type="project" value="UniProtKB-SubCell"/>
</dbReference>
<keyword evidence="5 7" id="KW-1133">Transmembrane helix</keyword>
<gene>
    <name evidence="9" type="ORF">B1B_15210</name>
</gene>
<protein>
    <submittedName>
        <fullName evidence="9">Multidrug efflux permease</fullName>
    </submittedName>
</protein>
<evidence type="ECO:0000259" key="8">
    <source>
        <dbReference type="PROSITE" id="PS50850"/>
    </source>
</evidence>
<dbReference type="Pfam" id="PF07690">
    <property type="entry name" value="MFS_1"/>
    <property type="match status" value="1"/>
</dbReference>
<dbReference type="PROSITE" id="PS50850">
    <property type="entry name" value="MFS"/>
    <property type="match status" value="1"/>
</dbReference>
<organism evidence="9">
    <name type="scientific">mine drainage metagenome</name>
    <dbReference type="NCBI Taxonomy" id="410659"/>
    <lineage>
        <taxon>unclassified sequences</taxon>
        <taxon>metagenomes</taxon>
        <taxon>ecological metagenomes</taxon>
    </lineage>
</organism>
<evidence type="ECO:0000256" key="2">
    <source>
        <dbReference type="ARBA" id="ARBA00022448"/>
    </source>
</evidence>
<comment type="subcellular location">
    <subcellularLocation>
        <location evidence="1">Cell membrane</location>
        <topology evidence="1">Multi-pass membrane protein</topology>
    </subcellularLocation>
</comment>
<dbReference type="AlphaFoldDB" id="T0Z6Q9"/>
<dbReference type="InterPro" id="IPR036259">
    <property type="entry name" value="MFS_trans_sf"/>
</dbReference>
<reference evidence="9" key="1">
    <citation type="submission" date="2013-08" db="EMBL/GenBank/DDBJ databases">
        <authorList>
            <person name="Mendez C."/>
            <person name="Richter M."/>
            <person name="Ferrer M."/>
            <person name="Sanchez J."/>
        </authorList>
    </citation>
    <scope>NUCLEOTIDE SEQUENCE</scope>
</reference>
<keyword evidence="4 7" id="KW-0812">Transmembrane</keyword>
<proteinExistence type="predicted"/>
<keyword evidence="2" id="KW-0813">Transport</keyword>
<dbReference type="Gene3D" id="1.20.1250.20">
    <property type="entry name" value="MFS general substrate transporter like domains"/>
    <property type="match status" value="1"/>
</dbReference>
<dbReference type="EMBL" id="AUZY01010111">
    <property type="protein sequence ID" value="EQD39842.1"/>
    <property type="molecule type" value="Genomic_DNA"/>
</dbReference>
<feature type="transmembrane region" description="Helical" evidence="7">
    <location>
        <begin position="13"/>
        <end position="38"/>
    </location>
</feature>
<feature type="transmembrane region" description="Helical" evidence="7">
    <location>
        <begin position="98"/>
        <end position="117"/>
    </location>
</feature>
<dbReference type="GO" id="GO:0022857">
    <property type="term" value="F:transmembrane transporter activity"/>
    <property type="evidence" value="ECO:0007669"/>
    <property type="project" value="InterPro"/>
</dbReference>
<evidence type="ECO:0000256" key="3">
    <source>
        <dbReference type="ARBA" id="ARBA00022475"/>
    </source>
</evidence>
<reference evidence="9" key="2">
    <citation type="journal article" date="2014" name="ISME J.">
        <title>Microbial stratification in low pH oxic and suboxic macroscopic growths along an acid mine drainage.</title>
        <authorList>
            <person name="Mendez-Garcia C."/>
            <person name="Mesa V."/>
            <person name="Sprenger R.R."/>
            <person name="Richter M."/>
            <person name="Diez M.S."/>
            <person name="Solano J."/>
            <person name="Bargiela R."/>
            <person name="Golyshina O.V."/>
            <person name="Manteca A."/>
            <person name="Ramos J.L."/>
            <person name="Gallego J.R."/>
            <person name="Llorente I."/>
            <person name="Martins Dos Santos V.A."/>
            <person name="Jensen O.N."/>
            <person name="Pelaez A.I."/>
            <person name="Sanchez J."/>
            <person name="Ferrer M."/>
        </authorList>
    </citation>
    <scope>NUCLEOTIDE SEQUENCE</scope>
</reference>
<dbReference type="InterPro" id="IPR020846">
    <property type="entry name" value="MFS_dom"/>
</dbReference>
<comment type="caution">
    <text evidence="9">The sequence shown here is derived from an EMBL/GenBank/DDBJ whole genome shotgun (WGS) entry which is preliminary data.</text>
</comment>
<evidence type="ECO:0000256" key="7">
    <source>
        <dbReference type="SAM" id="Phobius"/>
    </source>
</evidence>
<feature type="domain" description="Major facilitator superfamily (MFS) profile" evidence="8">
    <location>
        <begin position="1"/>
        <end position="132"/>
    </location>
</feature>
<name>T0Z6Q9_9ZZZZ</name>
<keyword evidence="3" id="KW-1003">Cell membrane</keyword>
<dbReference type="InterPro" id="IPR011701">
    <property type="entry name" value="MFS"/>
</dbReference>
<accession>T0Z6Q9</accession>
<evidence type="ECO:0000256" key="4">
    <source>
        <dbReference type="ARBA" id="ARBA00022692"/>
    </source>
</evidence>
<feature type="non-terminal residue" evidence="9">
    <location>
        <position position="1"/>
    </location>
</feature>
<sequence>RDGHPFVWRGVGVLFYAGAFMVLAISPAFIVIIIFMVISTMGENFTSPTTQTVVTLIAPVDKRGTYIGAYSFYTSFGSFAGSVLGLLMLSFFSGITPLFWILIGTGTFVVAALYVLLDSKFRATSLSGSPAA</sequence>
<dbReference type="SUPFAM" id="SSF103473">
    <property type="entry name" value="MFS general substrate transporter"/>
    <property type="match status" value="1"/>
</dbReference>
<dbReference type="PANTHER" id="PTHR23517:SF3">
    <property type="entry name" value="INTEGRAL MEMBRANE TRANSPORT PROTEIN"/>
    <property type="match status" value="1"/>
</dbReference>
<evidence type="ECO:0000256" key="1">
    <source>
        <dbReference type="ARBA" id="ARBA00004651"/>
    </source>
</evidence>